<keyword evidence="4" id="KW-1185">Reference proteome</keyword>
<dbReference type="GO" id="GO:0016020">
    <property type="term" value="C:membrane"/>
    <property type="evidence" value="ECO:0007669"/>
    <property type="project" value="UniProtKB-SubCell"/>
</dbReference>
<keyword evidence="1" id="KW-0812">Transmembrane</keyword>
<feature type="transmembrane region" description="Helical" evidence="1">
    <location>
        <begin position="288"/>
        <end position="306"/>
    </location>
</feature>
<protein>
    <recommendedName>
        <fullName evidence="2">Inositolphosphotransferase Aur1/Ipt1 domain-containing protein</fullName>
    </recommendedName>
</protein>
<evidence type="ECO:0000313" key="3">
    <source>
        <dbReference type="EMBL" id="GHC47329.1"/>
    </source>
</evidence>
<evidence type="ECO:0000259" key="2">
    <source>
        <dbReference type="Pfam" id="PF14378"/>
    </source>
</evidence>
<dbReference type="AlphaFoldDB" id="A0A918TGP7"/>
<feature type="transmembrane region" description="Helical" evidence="1">
    <location>
        <begin position="26"/>
        <end position="44"/>
    </location>
</feature>
<feature type="domain" description="Inositolphosphotransferase Aur1/Ipt1" evidence="2">
    <location>
        <begin position="117"/>
        <end position="300"/>
    </location>
</feature>
<feature type="transmembrane region" description="Helical" evidence="1">
    <location>
        <begin position="50"/>
        <end position="71"/>
    </location>
</feature>
<dbReference type="EMBL" id="BMYJ01000002">
    <property type="protein sequence ID" value="GHC47329.1"/>
    <property type="molecule type" value="Genomic_DNA"/>
</dbReference>
<keyword evidence="1" id="KW-1133">Transmembrane helix</keyword>
<name>A0A918TGP7_9RHOB</name>
<feature type="transmembrane region" description="Helical" evidence="1">
    <location>
        <begin position="175"/>
        <end position="193"/>
    </location>
</feature>
<feature type="transmembrane region" description="Helical" evidence="1">
    <location>
        <begin position="266"/>
        <end position="282"/>
    </location>
</feature>
<accession>A0A918TGP7</accession>
<feature type="transmembrane region" description="Helical" evidence="1">
    <location>
        <begin position="138"/>
        <end position="163"/>
    </location>
</feature>
<dbReference type="InterPro" id="IPR026841">
    <property type="entry name" value="Aur1/Ipt1"/>
</dbReference>
<sequence length="318" mass="33745">MTTTGSGSAGPFSPHAVGSLLRPAEWLLFGLVVALGLGSVALALTQGRQVAWSEFALGILAALGMIVLGVYARRYKASPRLGLCAIGVGLFMSFCAFAAIFIFSLFPLPHPLVDSGLMAVDAQLGYDWGGFVRGLAEYPALGIALGRIYDTALVQVALLIVILGLMGRETDLHRMLLVGMAALGLAVGCWWLWPSIGPAAYIQIAAETAARIHLVVDSEYGAKLVQLVERGPDRIGPDTIIGVVAFPSYHMVMALLVAWYSYRTMFFGLFALASLAMIPATLSHGGHHLVDVLAAVVLFLFCEIVARRMISGKADGAI</sequence>
<evidence type="ECO:0000256" key="1">
    <source>
        <dbReference type="SAM" id="Phobius"/>
    </source>
</evidence>
<evidence type="ECO:0000313" key="4">
    <source>
        <dbReference type="Proteomes" id="UP000638981"/>
    </source>
</evidence>
<feature type="transmembrane region" description="Helical" evidence="1">
    <location>
        <begin position="240"/>
        <end position="259"/>
    </location>
</feature>
<keyword evidence="1" id="KW-0472">Membrane</keyword>
<dbReference type="Proteomes" id="UP000638981">
    <property type="component" value="Unassembled WGS sequence"/>
</dbReference>
<proteinExistence type="predicted"/>
<comment type="caution">
    <text evidence="3">The sequence shown here is derived from an EMBL/GenBank/DDBJ whole genome shotgun (WGS) entry which is preliminary data.</text>
</comment>
<dbReference type="Pfam" id="PF14378">
    <property type="entry name" value="PAP2_3"/>
    <property type="match status" value="1"/>
</dbReference>
<reference evidence="3" key="2">
    <citation type="submission" date="2020-09" db="EMBL/GenBank/DDBJ databases">
        <authorList>
            <person name="Sun Q."/>
            <person name="Kim S."/>
        </authorList>
    </citation>
    <scope>NUCLEOTIDE SEQUENCE</scope>
    <source>
        <strain evidence="3">KCTC 23310</strain>
    </source>
</reference>
<reference evidence="3" key="1">
    <citation type="journal article" date="2014" name="Int. J. Syst. Evol. Microbiol.">
        <title>Complete genome sequence of Corynebacterium casei LMG S-19264T (=DSM 44701T), isolated from a smear-ripened cheese.</title>
        <authorList>
            <consortium name="US DOE Joint Genome Institute (JGI-PGF)"/>
            <person name="Walter F."/>
            <person name="Albersmeier A."/>
            <person name="Kalinowski J."/>
            <person name="Ruckert C."/>
        </authorList>
    </citation>
    <scope>NUCLEOTIDE SEQUENCE</scope>
    <source>
        <strain evidence="3">KCTC 23310</strain>
    </source>
</reference>
<gene>
    <name evidence="3" type="ORF">GCM10007315_06380</name>
</gene>
<organism evidence="3 4">
    <name type="scientific">Neogemmobacter tilapiae</name>
    <dbReference type="NCBI Taxonomy" id="875041"/>
    <lineage>
        <taxon>Bacteria</taxon>
        <taxon>Pseudomonadati</taxon>
        <taxon>Pseudomonadota</taxon>
        <taxon>Alphaproteobacteria</taxon>
        <taxon>Rhodobacterales</taxon>
        <taxon>Paracoccaceae</taxon>
        <taxon>Neogemmobacter</taxon>
    </lineage>
</organism>
<feature type="transmembrane region" description="Helical" evidence="1">
    <location>
        <begin position="83"/>
        <end position="106"/>
    </location>
</feature>